<gene>
    <name evidence="3" type="ORF">EV197_0101</name>
</gene>
<evidence type="ECO:0000313" key="4">
    <source>
        <dbReference type="Proteomes" id="UP000292262"/>
    </source>
</evidence>
<evidence type="ECO:0000313" key="3">
    <source>
        <dbReference type="EMBL" id="RZS98900.1"/>
    </source>
</evidence>
<organism evidence="3 4">
    <name type="scientific">Aquimarina brevivitae</name>
    <dbReference type="NCBI Taxonomy" id="323412"/>
    <lineage>
        <taxon>Bacteria</taxon>
        <taxon>Pseudomonadati</taxon>
        <taxon>Bacteroidota</taxon>
        <taxon>Flavobacteriia</taxon>
        <taxon>Flavobacteriales</taxon>
        <taxon>Flavobacteriaceae</taxon>
        <taxon>Aquimarina</taxon>
    </lineage>
</organism>
<evidence type="ECO:0000259" key="2">
    <source>
        <dbReference type="Pfam" id="PF12969"/>
    </source>
</evidence>
<dbReference type="Pfam" id="PF12969">
    <property type="entry name" value="DUF3857"/>
    <property type="match status" value="1"/>
</dbReference>
<feature type="transmembrane region" description="Helical" evidence="1">
    <location>
        <begin position="793"/>
        <end position="810"/>
    </location>
</feature>
<dbReference type="InterPro" id="IPR019690">
    <property type="entry name" value="DUF2569"/>
</dbReference>
<protein>
    <submittedName>
        <fullName evidence="3">Uncharacterized protein DUF2569</fullName>
    </submittedName>
</protein>
<dbReference type="Pfam" id="PF10754">
    <property type="entry name" value="DUF2569"/>
    <property type="match status" value="1"/>
</dbReference>
<dbReference type="Proteomes" id="UP000292262">
    <property type="component" value="Unassembled WGS sequence"/>
</dbReference>
<accession>A0A4Q7PGL3</accession>
<dbReference type="Gene3D" id="3.10.620.30">
    <property type="match status" value="1"/>
</dbReference>
<keyword evidence="1" id="KW-1133">Transmembrane helix</keyword>
<dbReference type="Gene3D" id="2.60.40.3140">
    <property type="match status" value="1"/>
</dbReference>
<feature type="transmembrane region" description="Helical" evidence="1">
    <location>
        <begin position="756"/>
        <end position="781"/>
    </location>
</feature>
<feature type="transmembrane region" description="Helical" evidence="1">
    <location>
        <begin position="830"/>
        <end position="846"/>
    </location>
</feature>
<feature type="transmembrane region" description="Helical" evidence="1">
    <location>
        <begin position="706"/>
        <end position="726"/>
    </location>
</feature>
<dbReference type="SUPFAM" id="SSF54001">
    <property type="entry name" value="Cysteine proteinases"/>
    <property type="match status" value="1"/>
</dbReference>
<keyword evidence="4" id="KW-1185">Reference proteome</keyword>
<name>A0A4Q7PGL3_9FLAO</name>
<keyword evidence="1" id="KW-0812">Transmembrane</keyword>
<proteinExistence type="predicted"/>
<feature type="domain" description="DUF3857" evidence="2">
    <location>
        <begin position="82"/>
        <end position="245"/>
    </location>
</feature>
<dbReference type="InterPro" id="IPR038765">
    <property type="entry name" value="Papain-like_cys_pep_sf"/>
</dbReference>
<dbReference type="PROSITE" id="PS51257">
    <property type="entry name" value="PROKAR_LIPOPROTEIN"/>
    <property type="match status" value="1"/>
</dbReference>
<reference evidence="3 4" key="1">
    <citation type="submission" date="2019-02" db="EMBL/GenBank/DDBJ databases">
        <title>Genomic Encyclopedia of Type Strains, Phase IV (KMG-IV): sequencing the most valuable type-strain genomes for metagenomic binning, comparative biology and taxonomic classification.</title>
        <authorList>
            <person name="Goeker M."/>
        </authorList>
    </citation>
    <scope>NUCLEOTIDE SEQUENCE [LARGE SCALE GENOMIC DNA]</scope>
    <source>
        <strain evidence="3 4">DSM 17196</strain>
    </source>
</reference>
<comment type="caution">
    <text evidence="3">The sequence shown here is derived from an EMBL/GenBank/DDBJ whole genome shotgun (WGS) entry which is preliminary data.</text>
</comment>
<evidence type="ECO:0000256" key="1">
    <source>
        <dbReference type="SAM" id="Phobius"/>
    </source>
</evidence>
<sequence>MKEPQLSFRGIKINKMNKFILLSFFVLSCYYISGQEKNISIGPQPNWIESVENSKSTITNIDNIGSGCYYRLLDFQSNIEKQSFFSHYTVEILNHEGIQQVSDINIDFDPSFQDITFHKINIIRNGESINKLSESDIKTVQRETNMERFLYDGTVTAFINLTDVRKGDIIDYSFTIKGLNPVYENKYHTKIYFQYGIPIDKLFSKLITSNTRKLNLKYFNDAPKADIQELNDTRIYKWELHKLEALIYDTNTPSWYDPSPNVSISEFDSWSQVANQYSKHYRISDNNRNKLEKKVKKLFKNVPKDSLLSKIRTFIQDDIRYLGFEGGLNSHIPTTPNNVLDQRYGDCKAKSFLLAETLKIFNIEAYPILVHSYNGKNIKEELPSPNAFNHCIVHVVKDNSEYFIDPTISHQGGSIENLHTPDYKIGLLLNHEKRDLISIKYKTNNKTRILEEYDIDEIGGSAYLFITTKYSGAGADNQRELFAQRDKNKIAKDYLNFYSALYPSIKEFSKIEFIDDRIHRNEVTIKEAYFIDSLWTKSPEDPKILYSEFYPLNLESYTNLSKSPQRTMPYYVSYPVDLEHKIVVNLPEDWNISPEHSTIEGESFRYTYDVDYSYRKINLTHSYKTFQSYIPSNLAASFIAKHEKIQNELSYLLTYNTNYIGDNTGISWILLLIGIISIGLFTFFGIKIYTSYNKESQNPREESLKIGGWLILIAIGITITPIRSIIAMYTEFDNFFSAATWAYISQEHSSLTELSYSLLIILEIIYNAAFLVYSILIAILFYQRRTILPQLIIIYYVVTFAFTVLDTVVAFSLNDTLYSETDKIEAYKDIARSLFVMVIWVPYFLVSKRVKSTFTENYSGVRLF</sequence>
<dbReference type="AlphaFoldDB" id="A0A4Q7PGL3"/>
<feature type="transmembrane region" description="Helical" evidence="1">
    <location>
        <begin position="665"/>
        <end position="686"/>
    </location>
</feature>
<dbReference type="InterPro" id="IPR024618">
    <property type="entry name" value="DUF3857"/>
</dbReference>
<keyword evidence="1" id="KW-0472">Membrane</keyword>
<dbReference type="EMBL" id="SGXE01000001">
    <property type="protein sequence ID" value="RZS98900.1"/>
    <property type="molecule type" value="Genomic_DNA"/>
</dbReference>